<comment type="catalytic activity">
    <reaction evidence="18 19">
        <text>alpha-ribazole 5'-phosphate + adenosylcob(III)inamide-GDP = adenosylcob(III)alamin 5'-phosphate + GMP + H(+)</text>
        <dbReference type="Rhea" id="RHEA:23560"/>
        <dbReference type="ChEBI" id="CHEBI:15378"/>
        <dbReference type="ChEBI" id="CHEBI:57918"/>
        <dbReference type="ChEBI" id="CHEBI:58115"/>
        <dbReference type="ChEBI" id="CHEBI:60487"/>
        <dbReference type="ChEBI" id="CHEBI:60493"/>
        <dbReference type="EC" id="2.7.8.26"/>
    </reaction>
</comment>
<keyword evidence="13 19" id="KW-0472">Membrane</keyword>
<comment type="subcellular location">
    <subcellularLocation>
        <location evidence="2 19">Cell membrane</location>
        <topology evidence="2 19">Multi-pass membrane protein</topology>
    </subcellularLocation>
</comment>
<dbReference type="Pfam" id="PF02654">
    <property type="entry name" value="CobS"/>
    <property type="match status" value="1"/>
</dbReference>
<evidence type="ECO:0000256" key="4">
    <source>
        <dbReference type="ARBA" id="ARBA00010561"/>
    </source>
</evidence>
<dbReference type="EMBL" id="BAABFX010000063">
    <property type="protein sequence ID" value="GAA4404229.1"/>
    <property type="molecule type" value="Genomic_DNA"/>
</dbReference>
<evidence type="ECO:0000256" key="19">
    <source>
        <dbReference type="HAMAP-Rule" id="MF_00719"/>
    </source>
</evidence>
<keyword evidence="9 19" id="KW-0808">Transferase</keyword>
<keyword evidence="8 19" id="KW-0169">Cobalamin biosynthesis</keyword>
<evidence type="ECO:0000256" key="1">
    <source>
        <dbReference type="ARBA" id="ARBA00001946"/>
    </source>
</evidence>
<feature type="transmembrane region" description="Helical" evidence="19">
    <location>
        <begin position="169"/>
        <end position="193"/>
    </location>
</feature>
<evidence type="ECO:0000256" key="17">
    <source>
        <dbReference type="ARBA" id="ARBA00048623"/>
    </source>
</evidence>
<evidence type="ECO:0000313" key="20">
    <source>
        <dbReference type="EMBL" id="GAA4404229.1"/>
    </source>
</evidence>
<feature type="transmembrane region" description="Helical" evidence="19">
    <location>
        <begin position="6"/>
        <end position="23"/>
    </location>
</feature>
<evidence type="ECO:0000256" key="16">
    <source>
        <dbReference type="ARBA" id="ARBA00032853"/>
    </source>
</evidence>
<gene>
    <name evidence="19" type="primary">cobS</name>
    <name evidence="20" type="ORF">GCM10023153_34590</name>
</gene>
<feature type="transmembrane region" description="Helical" evidence="19">
    <location>
        <begin position="235"/>
        <end position="257"/>
    </location>
</feature>
<organism evidence="20 21">
    <name type="scientific">Ornithinibacter aureus</name>
    <dbReference type="NCBI Taxonomy" id="622664"/>
    <lineage>
        <taxon>Bacteria</taxon>
        <taxon>Bacillati</taxon>
        <taxon>Actinomycetota</taxon>
        <taxon>Actinomycetes</taxon>
        <taxon>Micrococcales</taxon>
        <taxon>Intrasporangiaceae</taxon>
        <taxon>Ornithinibacter</taxon>
    </lineage>
</organism>
<keyword evidence="10 19" id="KW-0812">Transmembrane</keyword>
<feature type="transmembrane region" description="Helical" evidence="19">
    <location>
        <begin position="205"/>
        <end position="223"/>
    </location>
</feature>
<feature type="transmembrane region" description="Helical" evidence="19">
    <location>
        <begin position="140"/>
        <end position="162"/>
    </location>
</feature>
<evidence type="ECO:0000256" key="3">
    <source>
        <dbReference type="ARBA" id="ARBA00004663"/>
    </source>
</evidence>
<keyword evidence="11 19" id="KW-0460">Magnesium</keyword>
<evidence type="ECO:0000256" key="7">
    <source>
        <dbReference type="ARBA" id="ARBA00022475"/>
    </source>
</evidence>
<proteinExistence type="inferred from homology"/>
<comment type="caution">
    <text evidence="20">The sequence shown here is derived from an EMBL/GenBank/DDBJ whole genome shotgun (WGS) entry which is preliminary data.</text>
</comment>
<comment type="pathway">
    <text evidence="3 19">Cofactor biosynthesis; adenosylcobalamin biosynthesis; adenosylcobalamin from cob(II)yrinate a,c-diamide: step 7/7.</text>
</comment>
<dbReference type="InterPro" id="IPR003805">
    <property type="entry name" value="CobS"/>
</dbReference>
<dbReference type="HAMAP" id="MF_00719">
    <property type="entry name" value="CobS"/>
    <property type="match status" value="1"/>
</dbReference>
<dbReference type="Proteomes" id="UP001500390">
    <property type="component" value="Unassembled WGS sequence"/>
</dbReference>
<evidence type="ECO:0000256" key="18">
    <source>
        <dbReference type="ARBA" id="ARBA00049504"/>
    </source>
</evidence>
<evidence type="ECO:0000256" key="12">
    <source>
        <dbReference type="ARBA" id="ARBA00022989"/>
    </source>
</evidence>
<comment type="similarity">
    <text evidence="4 19">Belongs to the CobS family.</text>
</comment>
<evidence type="ECO:0000256" key="15">
    <source>
        <dbReference type="ARBA" id="ARBA00032605"/>
    </source>
</evidence>
<dbReference type="RefSeq" id="WP_159904240.1">
    <property type="nucleotide sequence ID" value="NZ_BAABFX010000063.1"/>
</dbReference>
<evidence type="ECO:0000313" key="21">
    <source>
        <dbReference type="Proteomes" id="UP001500390"/>
    </source>
</evidence>
<keyword evidence="21" id="KW-1185">Reference proteome</keyword>
<dbReference type="EC" id="2.7.8.26" evidence="5 19"/>
<accession>A0ABP8KD44</accession>
<dbReference type="PANTHER" id="PTHR34148">
    <property type="entry name" value="ADENOSYLCOBINAMIDE-GDP RIBAZOLETRANSFERASE"/>
    <property type="match status" value="1"/>
</dbReference>
<protein>
    <recommendedName>
        <fullName evidence="6 19">Adenosylcobinamide-GDP ribazoletransferase</fullName>
        <ecNumber evidence="5 19">2.7.8.26</ecNumber>
    </recommendedName>
    <alternativeName>
        <fullName evidence="16 19">Cobalamin synthase</fullName>
    </alternativeName>
    <alternativeName>
        <fullName evidence="15 19">Cobalamin-5'-phosphate synthase</fullName>
    </alternativeName>
</protein>
<feature type="transmembrane region" description="Helical" evidence="19">
    <location>
        <begin position="58"/>
        <end position="77"/>
    </location>
</feature>
<name>A0ABP8KD44_9MICO</name>
<evidence type="ECO:0000256" key="14">
    <source>
        <dbReference type="ARBA" id="ARBA00025228"/>
    </source>
</evidence>
<comment type="catalytic activity">
    <reaction evidence="17 19">
        <text>alpha-ribazole + adenosylcob(III)inamide-GDP = adenosylcob(III)alamin + GMP + H(+)</text>
        <dbReference type="Rhea" id="RHEA:16049"/>
        <dbReference type="ChEBI" id="CHEBI:10329"/>
        <dbReference type="ChEBI" id="CHEBI:15378"/>
        <dbReference type="ChEBI" id="CHEBI:18408"/>
        <dbReference type="ChEBI" id="CHEBI:58115"/>
        <dbReference type="ChEBI" id="CHEBI:60487"/>
        <dbReference type="EC" id="2.7.8.26"/>
    </reaction>
</comment>
<keyword evidence="12 19" id="KW-1133">Transmembrane helix</keyword>
<evidence type="ECO:0000256" key="8">
    <source>
        <dbReference type="ARBA" id="ARBA00022573"/>
    </source>
</evidence>
<evidence type="ECO:0000256" key="13">
    <source>
        <dbReference type="ARBA" id="ARBA00023136"/>
    </source>
</evidence>
<dbReference type="PANTHER" id="PTHR34148:SF1">
    <property type="entry name" value="ADENOSYLCOBINAMIDE-GDP RIBAZOLETRANSFERASE"/>
    <property type="match status" value="1"/>
</dbReference>
<evidence type="ECO:0000256" key="6">
    <source>
        <dbReference type="ARBA" id="ARBA00015850"/>
    </source>
</evidence>
<keyword evidence="7 19" id="KW-1003">Cell membrane</keyword>
<evidence type="ECO:0000256" key="5">
    <source>
        <dbReference type="ARBA" id="ARBA00013200"/>
    </source>
</evidence>
<evidence type="ECO:0000256" key="10">
    <source>
        <dbReference type="ARBA" id="ARBA00022692"/>
    </source>
</evidence>
<feature type="transmembrane region" description="Helical" evidence="19">
    <location>
        <begin position="30"/>
        <end position="52"/>
    </location>
</feature>
<comment type="cofactor">
    <cofactor evidence="1 19">
        <name>Mg(2+)</name>
        <dbReference type="ChEBI" id="CHEBI:18420"/>
    </cofactor>
</comment>
<feature type="transmembrane region" description="Helical" evidence="19">
    <location>
        <begin position="111"/>
        <end position="134"/>
    </location>
</feature>
<evidence type="ECO:0000256" key="9">
    <source>
        <dbReference type="ARBA" id="ARBA00022679"/>
    </source>
</evidence>
<evidence type="ECO:0000256" key="11">
    <source>
        <dbReference type="ARBA" id="ARBA00022842"/>
    </source>
</evidence>
<reference evidence="21" key="1">
    <citation type="journal article" date="2019" name="Int. J. Syst. Evol. Microbiol.">
        <title>The Global Catalogue of Microorganisms (GCM) 10K type strain sequencing project: providing services to taxonomists for standard genome sequencing and annotation.</title>
        <authorList>
            <consortium name="The Broad Institute Genomics Platform"/>
            <consortium name="The Broad Institute Genome Sequencing Center for Infectious Disease"/>
            <person name="Wu L."/>
            <person name="Ma J."/>
        </authorList>
    </citation>
    <scope>NUCLEOTIDE SEQUENCE [LARGE SCALE GENOMIC DNA]</scope>
    <source>
        <strain evidence="21">JCM 17738</strain>
    </source>
</reference>
<comment type="function">
    <text evidence="14 19">Joins adenosylcobinamide-GDP and alpha-ribazole to generate adenosylcobalamin (Ado-cobalamin). Also synthesizes adenosylcobalamin 5'-phosphate from adenosylcobinamide-GDP and alpha-ribazole 5'-phosphate.</text>
</comment>
<sequence>MGTAWAGLRLAVGTLTMIPVGSLPPTTRRIGAWAMALAPIAALPLGLLVAAVGRLGQAAAMPTSITATLSVGALALATRAMHVDGLADTADGIGAGWDRERALRVLRTGDVGPMGVMALVVVVLLQIASATALLSLTHGWLLVGVAVVASRVAATLGCLRVLPTASGSSLGAVVAGTVPGVVGGPAVVVTGAALTGATVVAGLQWWQGVAAMAALLVAVAWLLRSAVRVFGGINGDVLGASIEVGTAALLVALTIGATA</sequence>
<evidence type="ECO:0000256" key="2">
    <source>
        <dbReference type="ARBA" id="ARBA00004651"/>
    </source>
</evidence>